<protein>
    <submittedName>
        <fullName evidence="1">Uncharacterized protein</fullName>
    </submittedName>
</protein>
<dbReference type="AlphaFoldDB" id="A0A392QN12"/>
<evidence type="ECO:0000313" key="2">
    <source>
        <dbReference type="Proteomes" id="UP000265520"/>
    </source>
</evidence>
<evidence type="ECO:0000313" key="1">
    <source>
        <dbReference type="EMBL" id="MCI24665.1"/>
    </source>
</evidence>
<sequence length="69" mass="7826">FLYRELSNATVPKCKYLAGYATLLQTYLPSSVDQLVLRLDQMWTDEGLVPPREGLEAVWLCPDHSKTSP</sequence>
<organism evidence="1 2">
    <name type="scientific">Trifolium medium</name>
    <dbReference type="NCBI Taxonomy" id="97028"/>
    <lineage>
        <taxon>Eukaryota</taxon>
        <taxon>Viridiplantae</taxon>
        <taxon>Streptophyta</taxon>
        <taxon>Embryophyta</taxon>
        <taxon>Tracheophyta</taxon>
        <taxon>Spermatophyta</taxon>
        <taxon>Magnoliopsida</taxon>
        <taxon>eudicotyledons</taxon>
        <taxon>Gunneridae</taxon>
        <taxon>Pentapetalae</taxon>
        <taxon>rosids</taxon>
        <taxon>fabids</taxon>
        <taxon>Fabales</taxon>
        <taxon>Fabaceae</taxon>
        <taxon>Papilionoideae</taxon>
        <taxon>50 kb inversion clade</taxon>
        <taxon>NPAAA clade</taxon>
        <taxon>Hologalegina</taxon>
        <taxon>IRL clade</taxon>
        <taxon>Trifolieae</taxon>
        <taxon>Trifolium</taxon>
    </lineage>
</organism>
<dbReference type="EMBL" id="LXQA010142828">
    <property type="protein sequence ID" value="MCI24665.1"/>
    <property type="molecule type" value="Genomic_DNA"/>
</dbReference>
<accession>A0A392QN12</accession>
<dbReference type="Proteomes" id="UP000265520">
    <property type="component" value="Unassembled WGS sequence"/>
</dbReference>
<name>A0A392QN12_9FABA</name>
<keyword evidence="2" id="KW-1185">Reference proteome</keyword>
<comment type="caution">
    <text evidence="1">The sequence shown here is derived from an EMBL/GenBank/DDBJ whole genome shotgun (WGS) entry which is preliminary data.</text>
</comment>
<proteinExistence type="predicted"/>
<reference evidence="1 2" key="1">
    <citation type="journal article" date="2018" name="Front. Plant Sci.">
        <title>Red Clover (Trifolium pratense) and Zigzag Clover (T. medium) - A Picture of Genomic Similarities and Differences.</title>
        <authorList>
            <person name="Dluhosova J."/>
            <person name="Istvanek J."/>
            <person name="Nedelnik J."/>
            <person name="Repkova J."/>
        </authorList>
    </citation>
    <scope>NUCLEOTIDE SEQUENCE [LARGE SCALE GENOMIC DNA]</scope>
    <source>
        <strain evidence="2">cv. 10/8</strain>
        <tissue evidence="1">Leaf</tissue>
    </source>
</reference>
<feature type="non-terminal residue" evidence="1">
    <location>
        <position position="1"/>
    </location>
</feature>